<feature type="region of interest" description="Disordered" evidence="1">
    <location>
        <begin position="60"/>
        <end position="85"/>
    </location>
</feature>
<keyword evidence="3" id="KW-1185">Reference proteome</keyword>
<evidence type="ECO:0000313" key="2">
    <source>
        <dbReference type="EMBL" id="KAK7074188.1"/>
    </source>
</evidence>
<feature type="non-terminal residue" evidence="2">
    <location>
        <position position="1"/>
    </location>
</feature>
<evidence type="ECO:0000256" key="1">
    <source>
        <dbReference type="SAM" id="MobiDB-lite"/>
    </source>
</evidence>
<organism evidence="2 3">
    <name type="scientific">Halocaridina rubra</name>
    <name type="common">Hawaiian red shrimp</name>
    <dbReference type="NCBI Taxonomy" id="373956"/>
    <lineage>
        <taxon>Eukaryota</taxon>
        <taxon>Metazoa</taxon>
        <taxon>Ecdysozoa</taxon>
        <taxon>Arthropoda</taxon>
        <taxon>Crustacea</taxon>
        <taxon>Multicrustacea</taxon>
        <taxon>Malacostraca</taxon>
        <taxon>Eumalacostraca</taxon>
        <taxon>Eucarida</taxon>
        <taxon>Decapoda</taxon>
        <taxon>Pleocyemata</taxon>
        <taxon>Caridea</taxon>
        <taxon>Atyoidea</taxon>
        <taxon>Atyidae</taxon>
        <taxon>Halocaridina</taxon>
    </lineage>
</organism>
<evidence type="ECO:0000313" key="3">
    <source>
        <dbReference type="Proteomes" id="UP001381693"/>
    </source>
</evidence>
<reference evidence="2 3" key="1">
    <citation type="submission" date="2023-11" db="EMBL/GenBank/DDBJ databases">
        <title>Halocaridina rubra genome assembly.</title>
        <authorList>
            <person name="Smith C."/>
        </authorList>
    </citation>
    <scope>NUCLEOTIDE SEQUENCE [LARGE SCALE GENOMIC DNA]</scope>
    <source>
        <strain evidence="2">EP-1</strain>
        <tissue evidence="2">Whole</tissue>
    </source>
</reference>
<comment type="caution">
    <text evidence="2">The sequence shown here is derived from an EMBL/GenBank/DDBJ whole genome shotgun (WGS) entry which is preliminary data.</text>
</comment>
<dbReference type="Proteomes" id="UP001381693">
    <property type="component" value="Unassembled WGS sequence"/>
</dbReference>
<sequence>ARTVAFLRRTCFGSCNRYPECMPLLTSDRDGSRTLDLTPQSRGRYRLSHGDYRELNSVTPGQAETALINKGPGTRKYQDEGKEKG</sequence>
<accession>A0AAN8X518</accession>
<proteinExistence type="predicted"/>
<name>A0AAN8X518_HALRR</name>
<dbReference type="EMBL" id="JAXCGZ010011740">
    <property type="protein sequence ID" value="KAK7074188.1"/>
    <property type="molecule type" value="Genomic_DNA"/>
</dbReference>
<protein>
    <submittedName>
        <fullName evidence="2">Uncharacterized protein</fullName>
    </submittedName>
</protein>
<dbReference type="AlphaFoldDB" id="A0AAN8X518"/>
<gene>
    <name evidence="2" type="ORF">SK128_005797</name>
</gene>
<feature type="compositionally biased region" description="Basic and acidic residues" evidence="1">
    <location>
        <begin position="76"/>
        <end position="85"/>
    </location>
</feature>